<dbReference type="AlphaFoldDB" id="A0AAD7D515"/>
<dbReference type="Proteomes" id="UP001221757">
    <property type="component" value="Unassembled WGS sequence"/>
</dbReference>
<comment type="caution">
    <text evidence="2">The sequence shown here is derived from an EMBL/GenBank/DDBJ whole genome shotgun (WGS) entry which is preliminary data.</text>
</comment>
<proteinExistence type="predicted"/>
<reference evidence="2" key="1">
    <citation type="submission" date="2023-03" db="EMBL/GenBank/DDBJ databases">
        <title>Massive genome expansion in bonnet fungi (Mycena s.s.) driven by repeated elements and novel gene families across ecological guilds.</title>
        <authorList>
            <consortium name="Lawrence Berkeley National Laboratory"/>
            <person name="Harder C.B."/>
            <person name="Miyauchi S."/>
            <person name="Viragh M."/>
            <person name="Kuo A."/>
            <person name="Thoen E."/>
            <person name="Andreopoulos B."/>
            <person name="Lu D."/>
            <person name="Skrede I."/>
            <person name="Drula E."/>
            <person name="Henrissat B."/>
            <person name="Morin E."/>
            <person name="Kohler A."/>
            <person name="Barry K."/>
            <person name="LaButti K."/>
            <person name="Morin E."/>
            <person name="Salamov A."/>
            <person name="Lipzen A."/>
            <person name="Mereny Z."/>
            <person name="Hegedus B."/>
            <person name="Baldrian P."/>
            <person name="Stursova M."/>
            <person name="Weitz H."/>
            <person name="Taylor A."/>
            <person name="Grigoriev I.V."/>
            <person name="Nagy L.G."/>
            <person name="Martin F."/>
            <person name="Kauserud H."/>
        </authorList>
    </citation>
    <scope>NUCLEOTIDE SEQUENCE</scope>
    <source>
        <strain evidence="2">CBHHK067</strain>
    </source>
</reference>
<feature type="region of interest" description="Disordered" evidence="1">
    <location>
        <begin position="232"/>
        <end position="251"/>
    </location>
</feature>
<accession>A0AAD7D515</accession>
<keyword evidence="3" id="KW-1185">Reference proteome</keyword>
<protein>
    <submittedName>
        <fullName evidence="2">Uncharacterized protein</fullName>
    </submittedName>
</protein>
<name>A0AAD7D515_MYCRO</name>
<evidence type="ECO:0000313" key="3">
    <source>
        <dbReference type="Proteomes" id="UP001221757"/>
    </source>
</evidence>
<sequence length="251" mass="27294">MNHRSRLQNPVPSEYYLARQLLRTISIFFTEPETTNAALISATPGVRFMVARSWARTIAAGGLLDNIGPTTYLICEDTFDFPTNLEEYTDGAGGCATHLCSLFVQHVDFLVAHPSILKTGFHFGAIVHIAIRLRDKAGLFPVVLDCGITRAITTLLGVLMGQVISRDAEDTTDFLLKILISAAEDSRGYKWIAQMLKADSLTSIVLLGGKNRVCSFVEAFLSVHLPQHSPALPASPTLPRSSTTIGAHLGQ</sequence>
<organism evidence="2 3">
    <name type="scientific">Mycena rosella</name>
    <name type="common">Pink bonnet</name>
    <name type="synonym">Agaricus rosellus</name>
    <dbReference type="NCBI Taxonomy" id="1033263"/>
    <lineage>
        <taxon>Eukaryota</taxon>
        <taxon>Fungi</taxon>
        <taxon>Dikarya</taxon>
        <taxon>Basidiomycota</taxon>
        <taxon>Agaricomycotina</taxon>
        <taxon>Agaricomycetes</taxon>
        <taxon>Agaricomycetidae</taxon>
        <taxon>Agaricales</taxon>
        <taxon>Marasmiineae</taxon>
        <taxon>Mycenaceae</taxon>
        <taxon>Mycena</taxon>
    </lineage>
</organism>
<evidence type="ECO:0000256" key="1">
    <source>
        <dbReference type="SAM" id="MobiDB-lite"/>
    </source>
</evidence>
<dbReference type="EMBL" id="JARKIE010000128">
    <property type="protein sequence ID" value="KAJ7679726.1"/>
    <property type="molecule type" value="Genomic_DNA"/>
</dbReference>
<evidence type="ECO:0000313" key="2">
    <source>
        <dbReference type="EMBL" id="KAJ7679726.1"/>
    </source>
</evidence>
<gene>
    <name evidence="2" type="ORF">B0H17DRAFT_1206374</name>
</gene>